<evidence type="ECO:0000256" key="1">
    <source>
        <dbReference type="ARBA" id="ARBA00008635"/>
    </source>
</evidence>
<keyword evidence="4" id="KW-1185">Reference proteome</keyword>
<gene>
    <name evidence="3" type="ORF">SAMN05421693_10894</name>
</gene>
<evidence type="ECO:0000256" key="2">
    <source>
        <dbReference type="ARBA" id="ARBA00022723"/>
    </source>
</evidence>
<dbReference type="PANTHER" id="PTHR37302:SF1">
    <property type="entry name" value="PROTEIN DINB"/>
    <property type="match status" value="1"/>
</dbReference>
<dbReference type="Proteomes" id="UP000199496">
    <property type="component" value="Unassembled WGS sequence"/>
</dbReference>
<comment type="similarity">
    <text evidence="1">Belongs to the DinB family.</text>
</comment>
<dbReference type="SUPFAM" id="SSF109854">
    <property type="entry name" value="DinB/YfiT-like putative metalloenzymes"/>
    <property type="match status" value="1"/>
</dbReference>
<protein>
    <submittedName>
        <fullName evidence="3">Uncharacterized damage-inducible protein DinB (Forms a four-helix bundle)</fullName>
    </submittedName>
</protein>
<dbReference type="InterPro" id="IPR034660">
    <property type="entry name" value="DinB/YfiT-like"/>
</dbReference>
<organism evidence="3 4">
    <name type="scientific">Ectothiorhodospira magna</name>
    <dbReference type="NCBI Taxonomy" id="867345"/>
    <lineage>
        <taxon>Bacteria</taxon>
        <taxon>Pseudomonadati</taxon>
        <taxon>Pseudomonadota</taxon>
        <taxon>Gammaproteobacteria</taxon>
        <taxon>Chromatiales</taxon>
        <taxon>Ectothiorhodospiraceae</taxon>
        <taxon>Ectothiorhodospira</taxon>
    </lineage>
</organism>
<dbReference type="AlphaFoldDB" id="A0A1H9BDL0"/>
<dbReference type="EMBL" id="FOFO01000008">
    <property type="protein sequence ID" value="SEP86975.1"/>
    <property type="molecule type" value="Genomic_DNA"/>
</dbReference>
<dbReference type="InterPro" id="IPR007837">
    <property type="entry name" value="DinB"/>
</dbReference>
<evidence type="ECO:0000313" key="3">
    <source>
        <dbReference type="EMBL" id="SEP86975.1"/>
    </source>
</evidence>
<dbReference type="STRING" id="867345.SAMN05421693_10894"/>
<dbReference type="GO" id="GO:0046872">
    <property type="term" value="F:metal ion binding"/>
    <property type="evidence" value="ECO:0007669"/>
    <property type="project" value="UniProtKB-KW"/>
</dbReference>
<evidence type="ECO:0000313" key="4">
    <source>
        <dbReference type="Proteomes" id="UP000199496"/>
    </source>
</evidence>
<reference evidence="3 4" key="1">
    <citation type="submission" date="2016-10" db="EMBL/GenBank/DDBJ databases">
        <authorList>
            <person name="de Groot N.N."/>
        </authorList>
    </citation>
    <scope>NUCLEOTIDE SEQUENCE [LARGE SCALE GENOMIC DNA]</scope>
    <source>
        <strain evidence="3 4">B7-7</strain>
    </source>
</reference>
<sequence length="168" mass="19761">MDILYSLRLQARFNRWCNQRILDWCDDLRDEDRKREIPGPRPWSLHNLLNQALLQDRVWLGHMLNRPHIHRASDQMLYTDYALLCAERQRTDGEIINFVQNLAPPNLDRPLTFRHDRDQREYTLLVGDCLLGMFHNQSLQRGRMTVLLSQLDVSIGTLDIGAMPGIID</sequence>
<dbReference type="Pfam" id="PF05163">
    <property type="entry name" value="DinB"/>
    <property type="match status" value="1"/>
</dbReference>
<dbReference type="RefSeq" id="WP_090205147.1">
    <property type="nucleotide sequence ID" value="NZ_FOFO01000008.1"/>
</dbReference>
<keyword evidence="2" id="KW-0479">Metal-binding</keyword>
<name>A0A1H9BDL0_9GAMM</name>
<accession>A0A1H9BDL0</accession>
<proteinExistence type="inferred from homology"/>
<dbReference type="PANTHER" id="PTHR37302">
    <property type="entry name" value="SLR1116 PROTEIN"/>
    <property type="match status" value="1"/>
</dbReference>
<dbReference type="OrthoDB" id="9807509at2"/>
<dbReference type="Gene3D" id="1.20.120.450">
    <property type="entry name" value="dinb family like domain"/>
    <property type="match status" value="1"/>
</dbReference>